<comment type="caution">
    <text evidence="2">The sequence shown here is derived from an EMBL/GenBank/DDBJ whole genome shotgun (WGS) entry which is preliminary data.</text>
</comment>
<accession>A0A8H3B2H1</accession>
<proteinExistence type="predicted"/>
<organism evidence="2 3">
    <name type="scientific">Rhizoctonia solani</name>
    <dbReference type="NCBI Taxonomy" id="456999"/>
    <lineage>
        <taxon>Eukaryota</taxon>
        <taxon>Fungi</taxon>
        <taxon>Dikarya</taxon>
        <taxon>Basidiomycota</taxon>
        <taxon>Agaricomycotina</taxon>
        <taxon>Agaricomycetes</taxon>
        <taxon>Cantharellales</taxon>
        <taxon>Ceratobasidiaceae</taxon>
        <taxon>Rhizoctonia</taxon>
    </lineage>
</organism>
<reference evidence="2" key="1">
    <citation type="submission" date="2021-01" db="EMBL/GenBank/DDBJ databases">
        <authorList>
            <person name="Kaushik A."/>
        </authorList>
    </citation>
    <scope>NUCLEOTIDE SEQUENCE</scope>
    <source>
        <strain evidence="2">AG4-RS23</strain>
    </source>
</reference>
<gene>
    <name evidence="2" type="ORF">RDB_LOCUS48634</name>
</gene>
<dbReference type="Gene3D" id="3.40.50.1460">
    <property type="match status" value="1"/>
</dbReference>
<dbReference type="Proteomes" id="UP000663861">
    <property type="component" value="Unassembled WGS sequence"/>
</dbReference>
<name>A0A8H3B2H1_9AGAM</name>
<evidence type="ECO:0000313" key="3">
    <source>
        <dbReference type="Proteomes" id="UP000663861"/>
    </source>
</evidence>
<sequence length="167" mass="18866">QGHSEGNICSNSLRYITGDRNEDDTLEGFTAEKLIKLFSKLNIRTMSMVITDFCNSGNIYRLRFRLIVLPGGKSYWYETKEWSDDNADKPKYRITSPMLHIAASLDSQPAYETKDTGGFLTSSLAKAQSKTLSELLSYLRQGVNRQLEDAKAHPRRPLDGSARQTPQ</sequence>
<dbReference type="AlphaFoldDB" id="A0A8H3B2H1"/>
<protein>
    <submittedName>
        <fullName evidence="2">Uncharacterized protein</fullName>
    </submittedName>
</protein>
<feature type="non-terminal residue" evidence="2">
    <location>
        <position position="167"/>
    </location>
</feature>
<evidence type="ECO:0000256" key="1">
    <source>
        <dbReference type="SAM" id="MobiDB-lite"/>
    </source>
</evidence>
<dbReference type="EMBL" id="CAJMWY010000758">
    <property type="protein sequence ID" value="CAE6446400.1"/>
    <property type="molecule type" value="Genomic_DNA"/>
</dbReference>
<feature type="non-terminal residue" evidence="2">
    <location>
        <position position="1"/>
    </location>
</feature>
<feature type="region of interest" description="Disordered" evidence="1">
    <location>
        <begin position="146"/>
        <end position="167"/>
    </location>
</feature>
<evidence type="ECO:0000313" key="2">
    <source>
        <dbReference type="EMBL" id="CAE6446400.1"/>
    </source>
</evidence>
<feature type="compositionally biased region" description="Basic and acidic residues" evidence="1">
    <location>
        <begin position="146"/>
        <end position="158"/>
    </location>
</feature>